<dbReference type="Gene3D" id="3.40.50.300">
    <property type="entry name" value="P-loop containing nucleotide triphosphate hydrolases"/>
    <property type="match status" value="1"/>
</dbReference>
<accession>A0A3A4K6T7</accession>
<dbReference type="EMBL" id="QZFU01000055">
    <property type="protein sequence ID" value="RJO68409.1"/>
    <property type="molecule type" value="Genomic_DNA"/>
</dbReference>
<evidence type="ECO:0000313" key="1">
    <source>
        <dbReference type="EMBL" id="RJO68409.1"/>
    </source>
</evidence>
<reference evidence="1 2" key="1">
    <citation type="submission" date="2018-09" db="EMBL/GenBank/DDBJ databases">
        <title>YIM PH21274 draft genome.</title>
        <authorList>
            <person name="Miao C."/>
        </authorList>
    </citation>
    <scope>NUCLEOTIDE SEQUENCE [LARGE SCALE GENOMIC DNA]</scope>
    <source>
        <strain evidence="1 2">YIM PH 21724</strain>
    </source>
</reference>
<organism evidence="1 2">
    <name type="scientific">Nocardia panacis</name>
    <dbReference type="NCBI Taxonomy" id="2340916"/>
    <lineage>
        <taxon>Bacteria</taxon>
        <taxon>Bacillati</taxon>
        <taxon>Actinomycetota</taxon>
        <taxon>Actinomycetes</taxon>
        <taxon>Mycobacteriales</taxon>
        <taxon>Nocardiaceae</taxon>
        <taxon>Nocardia</taxon>
    </lineage>
</organism>
<dbReference type="RefSeq" id="WP_120045213.1">
    <property type="nucleotide sequence ID" value="NZ_QZFU01000055.1"/>
</dbReference>
<comment type="caution">
    <text evidence="1">The sequence shown here is derived from an EMBL/GenBank/DDBJ whole genome shotgun (WGS) entry which is preliminary data.</text>
</comment>
<evidence type="ECO:0000313" key="2">
    <source>
        <dbReference type="Proteomes" id="UP000266677"/>
    </source>
</evidence>
<proteinExistence type="predicted"/>
<dbReference type="OrthoDB" id="5186671at2"/>
<dbReference type="InterPro" id="IPR027417">
    <property type="entry name" value="P-loop_NTPase"/>
</dbReference>
<protein>
    <recommendedName>
        <fullName evidence="3">Uridine kinase</fullName>
    </recommendedName>
</protein>
<dbReference type="AlphaFoldDB" id="A0A3A4K6T7"/>
<name>A0A3A4K6T7_9NOCA</name>
<keyword evidence="2" id="KW-1185">Reference proteome</keyword>
<evidence type="ECO:0008006" key="3">
    <source>
        <dbReference type="Google" id="ProtNLM"/>
    </source>
</evidence>
<gene>
    <name evidence="1" type="ORF">D5S18_33960</name>
</gene>
<dbReference type="Proteomes" id="UP000266677">
    <property type="component" value="Unassembled WGS sequence"/>
</dbReference>
<sequence>MRYVPITPDALVDTVVEAVRGIDGYVVVGVDGADAAEPVRVAERIAAALREPGRPAHTVAVRDFVRPASLRLEFGRTDELSYRTAWFDYAAVRREVVSALREHGRWLPALWDERTDRSARAATRTALPGTVLLVAGPMLLGRGLAFDHTLALAMSESALRRKTPESDRWTIPALLRHDAETTDTPTTFVRWEHPDRPALRVP</sequence>